<comment type="caution">
    <text evidence="3">The sequence shown here is derived from an EMBL/GenBank/DDBJ whole genome shotgun (WGS) entry which is preliminary data.</text>
</comment>
<dbReference type="Pfam" id="PF08241">
    <property type="entry name" value="Methyltransf_11"/>
    <property type="match status" value="1"/>
</dbReference>
<dbReference type="InterPro" id="IPR048647">
    <property type="entry name" value="RlmA_N"/>
</dbReference>
<evidence type="ECO:0000259" key="2">
    <source>
        <dbReference type="Pfam" id="PF21302"/>
    </source>
</evidence>
<dbReference type="Proteomes" id="UP001596266">
    <property type="component" value="Unassembled WGS sequence"/>
</dbReference>
<keyword evidence="3" id="KW-0808">Transferase</keyword>
<dbReference type="Pfam" id="PF21302">
    <property type="entry name" value="Zn_ribbon_RlmA"/>
    <property type="match status" value="1"/>
</dbReference>
<protein>
    <submittedName>
        <fullName evidence="3">RNA methyltransferase</fullName>
    </submittedName>
</protein>
<proteinExistence type="predicted"/>
<keyword evidence="3" id="KW-0489">Methyltransferase</keyword>
<dbReference type="GO" id="GO:0008168">
    <property type="term" value="F:methyltransferase activity"/>
    <property type="evidence" value="ECO:0007669"/>
    <property type="project" value="UniProtKB-KW"/>
</dbReference>
<dbReference type="Gene3D" id="3.40.50.150">
    <property type="entry name" value="Vaccinia Virus protein VP39"/>
    <property type="match status" value="1"/>
</dbReference>
<dbReference type="SUPFAM" id="SSF53335">
    <property type="entry name" value="S-adenosyl-L-methionine-dependent methyltransferases"/>
    <property type="match status" value="1"/>
</dbReference>
<sequence length="275" mass="30100">MPALDPTLHPMLACPLCREPVAVLERELVCTSNHHFDRAKEGFVNLLRPGRARKEVIGDDADMVAARRRFLDRGHYRCLTEGLAALVADVDPTGRLLDVGCGEGTFTAAMAPAGTRPAVAMDISRPAVRMSARRAPGALCAVASVIDIPVTDASVDLLASVMSPIHEAEFNRVVHPGSRAVIVRPGASHLNQLRRLVYGHGVDHDEAFEVPGGWRLVEQRRFIEEVELTSNDEVMEVWGMTPYRWNSPREGGDRVAATQELAISVHFVASVWEVC</sequence>
<feature type="domain" description="23S rRNA (guanine(745)-N(1))-methyltransferase N-terminal" evidence="2">
    <location>
        <begin position="13"/>
        <end position="47"/>
    </location>
</feature>
<evidence type="ECO:0000313" key="4">
    <source>
        <dbReference type="Proteomes" id="UP001596266"/>
    </source>
</evidence>
<dbReference type="CDD" id="cd02440">
    <property type="entry name" value="AdoMet_MTases"/>
    <property type="match status" value="1"/>
</dbReference>
<dbReference type="RefSeq" id="WP_343885332.1">
    <property type="nucleotide sequence ID" value="NZ_BAAAKI010000004.1"/>
</dbReference>
<dbReference type="InterPro" id="IPR016718">
    <property type="entry name" value="rRNA_m1G-MeTrfase_A_prd"/>
</dbReference>
<dbReference type="EMBL" id="JBHSUA010000009">
    <property type="protein sequence ID" value="MFC6396048.1"/>
    <property type="molecule type" value="Genomic_DNA"/>
</dbReference>
<keyword evidence="4" id="KW-1185">Reference proteome</keyword>
<accession>A0ABW1X0A8</accession>
<dbReference type="InterPro" id="IPR029063">
    <property type="entry name" value="SAM-dependent_MTases_sf"/>
</dbReference>
<evidence type="ECO:0000313" key="3">
    <source>
        <dbReference type="EMBL" id="MFC6396048.1"/>
    </source>
</evidence>
<name>A0ABW1X0A8_9ACTN</name>
<dbReference type="PIRSF" id="PIRSF018249">
    <property type="entry name" value="MyrA_prd"/>
    <property type="match status" value="1"/>
</dbReference>
<organism evidence="3 4">
    <name type="scientific">Luteococcus sanguinis</name>
    <dbReference type="NCBI Taxonomy" id="174038"/>
    <lineage>
        <taxon>Bacteria</taxon>
        <taxon>Bacillati</taxon>
        <taxon>Actinomycetota</taxon>
        <taxon>Actinomycetes</taxon>
        <taxon>Propionibacteriales</taxon>
        <taxon>Propionibacteriaceae</taxon>
        <taxon>Luteococcus</taxon>
    </lineage>
</organism>
<gene>
    <name evidence="3" type="ORF">ACFP57_03450</name>
</gene>
<dbReference type="GO" id="GO:0032259">
    <property type="term" value="P:methylation"/>
    <property type="evidence" value="ECO:0007669"/>
    <property type="project" value="UniProtKB-KW"/>
</dbReference>
<feature type="domain" description="Methyltransferase type 11" evidence="1">
    <location>
        <begin position="97"/>
        <end position="175"/>
    </location>
</feature>
<dbReference type="InterPro" id="IPR013216">
    <property type="entry name" value="Methyltransf_11"/>
</dbReference>
<reference evidence="4" key="1">
    <citation type="journal article" date="2019" name="Int. J. Syst. Evol. Microbiol.">
        <title>The Global Catalogue of Microorganisms (GCM) 10K type strain sequencing project: providing services to taxonomists for standard genome sequencing and annotation.</title>
        <authorList>
            <consortium name="The Broad Institute Genomics Platform"/>
            <consortium name="The Broad Institute Genome Sequencing Center for Infectious Disease"/>
            <person name="Wu L."/>
            <person name="Ma J."/>
        </authorList>
    </citation>
    <scope>NUCLEOTIDE SEQUENCE [LARGE SCALE GENOMIC DNA]</scope>
    <source>
        <strain evidence="4">CGMCC 1.15277</strain>
    </source>
</reference>
<evidence type="ECO:0000259" key="1">
    <source>
        <dbReference type="Pfam" id="PF08241"/>
    </source>
</evidence>